<dbReference type="Gene3D" id="3.90.930.1">
    <property type="match status" value="1"/>
</dbReference>
<dbReference type="PANTHER" id="PTHR33706">
    <property type="entry name" value="MORN VARIANT REPEAT PROTEIN"/>
    <property type="match status" value="1"/>
</dbReference>
<dbReference type="Proteomes" id="UP001597361">
    <property type="component" value="Unassembled WGS sequence"/>
</dbReference>
<reference evidence="3" key="1">
    <citation type="journal article" date="2019" name="Int. J. Syst. Evol. Microbiol.">
        <title>The Global Catalogue of Microorganisms (GCM) 10K type strain sequencing project: providing services to taxonomists for standard genome sequencing and annotation.</title>
        <authorList>
            <consortium name="The Broad Institute Genomics Platform"/>
            <consortium name="The Broad Institute Genome Sequencing Center for Infectious Disease"/>
            <person name="Wu L."/>
            <person name="Ma J."/>
        </authorList>
    </citation>
    <scope>NUCLEOTIDE SEQUENCE [LARGE SCALE GENOMIC DNA]</scope>
    <source>
        <strain evidence="3">CGMCC 1.15180</strain>
    </source>
</reference>
<feature type="transmembrane region" description="Helical" evidence="1">
    <location>
        <begin position="110"/>
        <end position="131"/>
    </location>
</feature>
<dbReference type="Gene3D" id="2.20.110.10">
    <property type="entry name" value="Histone H3 K4-specific methyltransferase SET7/9 N-terminal domain"/>
    <property type="match status" value="4"/>
</dbReference>
<dbReference type="Pfam" id="PF07661">
    <property type="entry name" value="MORN_2"/>
    <property type="match status" value="4"/>
</dbReference>
<proteinExistence type="predicted"/>
<feature type="transmembrane region" description="Helical" evidence="1">
    <location>
        <begin position="138"/>
        <end position="161"/>
    </location>
</feature>
<dbReference type="RefSeq" id="WP_376887319.1">
    <property type="nucleotide sequence ID" value="NZ_JBHUHR010000039.1"/>
</dbReference>
<evidence type="ECO:0000313" key="3">
    <source>
        <dbReference type="Proteomes" id="UP001597361"/>
    </source>
</evidence>
<keyword evidence="3" id="KW-1185">Reference proteome</keyword>
<dbReference type="SUPFAM" id="SSF82185">
    <property type="entry name" value="Histone H3 K4-specific methyltransferase SET7/9 N-terminal domain"/>
    <property type="match status" value="4"/>
</dbReference>
<gene>
    <name evidence="2" type="ORF">ACFSKL_15920</name>
</gene>
<feature type="transmembrane region" description="Helical" evidence="1">
    <location>
        <begin position="181"/>
        <end position="203"/>
    </location>
</feature>
<keyword evidence="1" id="KW-0812">Transmembrane</keyword>
<sequence>MNRKLQLKYCSVCLNRKFDPNQGIICKITDKAADFLDTCADYQVDENKLKEEKEAELVEMSTQELLTSLPQEIKNHLRQHQSFGFAVLGGMLAAIFSAILWAVISVAFQYQIGWMAIGIGLLVGFSVRFFGAGIDKKFGYLGAGIAVFACLLGNLLTQVGFHADQESIPYLEVLGYLTPLLSLEIIMDSFVPMDLFFFGLAGFEGYKFAFRTLPSTLENEKDYAPQFAKLRFPMAAVSAVLIAVCLFMVSSHSEAERTNFYDSGKVFSKGKLLHGLAEGEWEYFYEDGSVGAKGNYSNGLEEGFWQYYDESGMLSSLQQYHKGFLHGTFTTYYNENLISQQGEYKNGRMDGEWTTFYEDKSIQNKGNYFLDMPNGEWEYFHENGKLYQKGNYERGEKSGVWKTWGIDGQITEEINHISENEVEWITYRNPTGKPSVQNGNGDFVSFHPNGKTAISGTIKNKKMEGDWKFFDENGKHTSTIQYKDNIGKVLTITDKDGSALVKNGAGRFIGYFESGNLQDEGEYTDGLKQGKWTSYFDGDDNPVQEIANYKDGLLVGRYVTYYPNGKEQMVGGYENGIRDGLWTWFTMDGDIDSEVRFAEGKKTGNQIFYNEFKTIVKKERYEDGDLVETIIP</sequence>
<keyword evidence="1" id="KW-1133">Transmembrane helix</keyword>
<feature type="transmembrane region" description="Helical" evidence="1">
    <location>
        <begin position="83"/>
        <end position="104"/>
    </location>
</feature>
<comment type="caution">
    <text evidence="2">The sequence shown here is derived from an EMBL/GenBank/DDBJ whole genome shotgun (WGS) entry which is preliminary data.</text>
</comment>
<accession>A0ABW4VQ86</accession>
<name>A0ABW4VQ86_9BACT</name>
<dbReference type="EMBL" id="JBHUHR010000039">
    <property type="protein sequence ID" value="MFD2036291.1"/>
    <property type="molecule type" value="Genomic_DNA"/>
</dbReference>
<feature type="transmembrane region" description="Helical" evidence="1">
    <location>
        <begin position="230"/>
        <end position="249"/>
    </location>
</feature>
<evidence type="ECO:0000313" key="2">
    <source>
        <dbReference type="EMBL" id="MFD2036291.1"/>
    </source>
</evidence>
<keyword evidence="1" id="KW-0472">Membrane</keyword>
<evidence type="ECO:0008006" key="4">
    <source>
        <dbReference type="Google" id="ProtNLM"/>
    </source>
</evidence>
<dbReference type="PANTHER" id="PTHR33706:SF1">
    <property type="entry name" value="TPR REPEAT PROTEIN"/>
    <property type="match status" value="1"/>
</dbReference>
<evidence type="ECO:0000256" key="1">
    <source>
        <dbReference type="SAM" id="Phobius"/>
    </source>
</evidence>
<dbReference type="InterPro" id="IPR011652">
    <property type="entry name" value="MORN_2"/>
</dbReference>
<organism evidence="2 3">
    <name type="scientific">Belliella marina</name>
    <dbReference type="NCBI Taxonomy" id="1644146"/>
    <lineage>
        <taxon>Bacteria</taxon>
        <taxon>Pseudomonadati</taxon>
        <taxon>Bacteroidota</taxon>
        <taxon>Cytophagia</taxon>
        <taxon>Cytophagales</taxon>
        <taxon>Cyclobacteriaceae</taxon>
        <taxon>Belliella</taxon>
    </lineage>
</organism>
<protein>
    <recommendedName>
        <fullName evidence="4">Antitoxin component YwqK of the YwqJK toxin-antitoxin module</fullName>
    </recommendedName>
</protein>